<dbReference type="EMBL" id="AYZD01000033">
    <property type="protein sequence ID" value="KRM95085.1"/>
    <property type="molecule type" value="Genomic_DNA"/>
</dbReference>
<gene>
    <name evidence="6" type="ORF">FC19_GL002179</name>
</gene>
<dbReference type="RefSeq" id="WP_235809373.1">
    <property type="nucleotide sequence ID" value="NZ_AYZD01000033.1"/>
</dbReference>
<accession>A0A0R2CTG8</accession>
<dbReference type="PANTHER" id="PTHR43400:SF10">
    <property type="entry name" value="3-OXOSTEROID 1-DEHYDROGENASE"/>
    <property type="match status" value="1"/>
</dbReference>
<evidence type="ECO:0000256" key="4">
    <source>
        <dbReference type="ARBA" id="ARBA00023002"/>
    </source>
</evidence>
<dbReference type="Gene3D" id="3.50.50.60">
    <property type="entry name" value="FAD/NAD(P)-binding domain"/>
    <property type="match status" value="2"/>
</dbReference>
<dbReference type="SUPFAM" id="SSF51905">
    <property type="entry name" value="FAD/NAD(P)-binding domain"/>
    <property type="match status" value="1"/>
</dbReference>
<evidence type="ECO:0000256" key="1">
    <source>
        <dbReference type="ARBA" id="ARBA00001974"/>
    </source>
</evidence>
<comment type="cofactor">
    <cofactor evidence="1">
        <name>FAD</name>
        <dbReference type="ChEBI" id="CHEBI:57692"/>
    </cofactor>
</comment>
<name>A0A0R2CTG8_9LACO</name>
<dbReference type="GO" id="GO:0008202">
    <property type="term" value="P:steroid metabolic process"/>
    <property type="evidence" value="ECO:0007669"/>
    <property type="project" value="UniProtKB-ARBA"/>
</dbReference>
<dbReference type="GO" id="GO:0033765">
    <property type="term" value="F:steroid dehydrogenase activity, acting on the CH-CH group of donors"/>
    <property type="evidence" value="ECO:0007669"/>
    <property type="project" value="UniProtKB-ARBA"/>
</dbReference>
<evidence type="ECO:0000259" key="5">
    <source>
        <dbReference type="Pfam" id="PF00890"/>
    </source>
</evidence>
<keyword evidence="4" id="KW-0560">Oxidoreductase</keyword>
<dbReference type="PATRIC" id="fig|1423725.3.peg.2241"/>
<dbReference type="InterPro" id="IPR036188">
    <property type="entry name" value="FAD/NAD-bd_sf"/>
</dbReference>
<keyword evidence="2" id="KW-0285">Flavoprotein</keyword>
<feature type="domain" description="FAD-dependent oxidoreductase 2 FAD-binding" evidence="5">
    <location>
        <begin position="26"/>
        <end position="486"/>
    </location>
</feature>
<organism evidence="6 7">
    <name type="scientific">Liquorilactobacillus aquaticus DSM 21051</name>
    <dbReference type="NCBI Taxonomy" id="1423725"/>
    <lineage>
        <taxon>Bacteria</taxon>
        <taxon>Bacillati</taxon>
        <taxon>Bacillota</taxon>
        <taxon>Bacilli</taxon>
        <taxon>Lactobacillales</taxon>
        <taxon>Lactobacillaceae</taxon>
        <taxon>Liquorilactobacillus</taxon>
    </lineage>
</organism>
<keyword evidence="7" id="KW-1185">Reference proteome</keyword>
<dbReference type="SUPFAM" id="SSF56425">
    <property type="entry name" value="Succinate dehydrogenase/fumarate reductase flavoprotein, catalytic domain"/>
    <property type="match status" value="1"/>
</dbReference>
<dbReference type="InterPro" id="IPR003953">
    <property type="entry name" value="FAD-dep_OxRdtase_2_FAD-bd"/>
</dbReference>
<evidence type="ECO:0000313" key="7">
    <source>
        <dbReference type="Proteomes" id="UP000051015"/>
    </source>
</evidence>
<evidence type="ECO:0000256" key="2">
    <source>
        <dbReference type="ARBA" id="ARBA00022630"/>
    </source>
</evidence>
<dbReference type="InterPro" id="IPR050315">
    <property type="entry name" value="FAD-oxidoreductase_2"/>
</dbReference>
<dbReference type="Pfam" id="PF00890">
    <property type="entry name" value="FAD_binding_2"/>
    <property type="match status" value="1"/>
</dbReference>
<keyword evidence="3" id="KW-0274">FAD</keyword>
<dbReference type="InterPro" id="IPR027477">
    <property type="entry name" value="Succ_DH/fumarate_Rdtase_cat_sf"/>
</dbReference>
<reference evidence="6 7" key="1">
    <citation type="journal article" date="2015" name="Genome Announc.">
        <title>Expanding the biotechnology potential of lactobacilli through comparative genomics of 213 strains and associated genera.</title>
        <authorList>
            <person name="Sun Z."/>
            <person name="Harris H.M."/>
            <person name="McCann A."/>
            <person name="Guo C."/>
            <person name="Argimon S."/>
            <person name="Zhang W."/>
            <person name="Yang X."/>
            <person name="Jeffery I.B."/>
            <person name="Cooney J.C."/>
            <person name="Kagawa T.F."/>
            <person name="Liu W."/>
            <person name="Song Y."/>
            <person name="Salvetti E."/>
            <person name="Wrobel A."/>
            <person name="Rasinkangas P."/>
            <person name="Parkhill J."/>
            <person name="Rea M.C."/>
            <person name="O'Sullivan O."/>
            <person name="Ritari J."/>
            <person name="Douillard F.P."/>
            <person name="Paul Ross R."/>
            <person name="Yang R."/>
            <person name="Briner A.E."/>
            <person name="Felis G.E."/>
            <person name="de Vos W.M."/>
            <person name="Barrangou R."/>
            <person name="Klaenhammer T.R."/>
            <person name="Caufield P.W."/>
            <person name="Cui Y."/>
            <person name="Zhang H."/>
            <person name="O'Toole P.W."/>
        </authorList>
    </citation>
    <scope>NUCLEOTIDE SEQUENCE [LARGE SCALE GENOMIC DNA]</scope>
    <source>
        <strain evidence="6 7">DSM 21051</strain>
    </source>
</reference>
<evidence type="ECO:0000313" key="6">
    <source>
        <dbReference type="EMBL" id="KRM95085.1"/>
    </source>
</evidence>
<comment type="caution">
    <text evidence="6">The sequence shown here is derived from an EMBL/GenBank/DDBJ whole genome shotgun (WGS) entry which is preliminary data.</text>
</comment>
<dbReference type="Gene3D" id="3.90.700.10">
    <property type="entry name" value="Succinate dehydrogenase/fumarate reductase flavoprotein, catalytic domain"/>
    <property type="match status" value="1"/>
</dbReference>
<sequence length="513" mass="56639">MEDKMKKSESSHFDSYDIRKTIETEVLVIGAGNAGLMAAAAAAEKGAKTVVIEKEKTINLMRLTIGGINTNAQKRAGVEINKYDLVEYLAGFAQHNVDESLLYQWVDNSAEAVNWLEDNVLKPNGAHLRSEPDAKVSNPIYKAFPTQNDATIDDKTFASYGKWFQKKVEELGVNLAFETSLIELIKSHGVVTGVIAKDLKRNEYLRINASKGVILCTGGYSANKELLSKWNPLALKKNIFNDSPRNDGIGITSAMSLGAIKDELPAVCVFDRGLAPVGTKTEDMYVQTDRYTDWLWLGSHPLLKVNLRGERFANESTPYEFIVNAASKQPGYLYAMIWDGNFGEYAAQFHTLGCARVGFPGYMASAEKLVEDTEQYVDKGLVVKAETIEELAEKMQLPVENLKKTIKRNNELAKKGVDEDFGKEAYRLTPIDQAPYYGCTLGGRLLCTFDGLRINKRMEVLDEGYEPIKHLYAAGNDSGGFFCGSYPDRVPGTAASHAQTFGRLAGKQAASNK</sequence>
<dbReference type="AlphaFoldDB" id="A0A0R2CTG8"/>
<dbReference type="Proteomes" id="UP000051015">
    <property type="component" value="Unassembled WGS sequence"/>
</dbReference>
<dbReference type="STRING" id="1423725.FC19_GL002179"/>
<evidence type="ECO:0000256" key="3">
    <source>
        <dbReference type="ARBA" id="ARBA00022827"/>
    </source>
</evidence>
<dbReference type="PANTHER" id="PTHR43400">
    <property type="entry name" value="FUMARATE REDUCTASE"/>
    <property type="match status" value="1"/>
</dbReference>
<protein>
    <submittedName>
        <fullName evidence="6">FMN-binding domain-containing protein</fullName>
    </submittedName>
</protein>
<proteinExistence type="predicted"/>